<evidence type="ECO:0000259" key="2">
    <source>
        <dbReference type="PROSITE" id="PS50186"/>
    </source>
</evidence>
<dbReference type="SMART" id="SM00049">
    <property type="entry name" value="DEP"/>
    <property type="match status" value="1"/>
</dbReference>
<dbReference type="SUPFAM" id="SSF46785">
    <property type="entry name" value="Winged helix' DNA-binding domain"/>
    <property type="match status" value="1"/>
</dbReference>
<dbReference type="CDD" id="cd04446">
    <property type="entry name" value="DEP_DEPDC4"/>
    <property type="match status" value="1"/>
</dbReference>
<dbReference type="Gene3D" id="1.10.10.10">
    <property type="entry name" value="Winged helix-like DNA-binding domain superfamily/Winged helix DNA-binding domain"/>
    <property type="match status" value="1"/>
</dbReference>
<evidence type="ECO:0000256" key="1">
    <source>
        <dbReference type="SAM" id="MobiDB-lite"/>
    </source>
</evidence>
<dbReference type="EMBL" id="JAHKSW010000019">
    <property type="protein sequence ID" value="KAG7320236.1"/>
    <property type="molecule type" value="Genomic_DNA"/>
</dbReference>
<dbReference type="InterPro" id="IPR036390">
    <property type="entry name" value="WH_DNA-bd_sf"/>
</dbReference>
<reference evidence="3 4" key="1">
    <citation type="submission" date="2021-06" db="EMBL/GenBank/DDBJ databases">
        <title>Chromosome-level genome assembly of the red-tail catfish (Hemibagrus wyckioides).</title>
        <authorList>
            <person name="Shao F."/>
        </authorList>
    </citation>
    <scope>NUCLEOTIDE SEQUENCE [LARGE SCALE GENOMIC DNA]</scope>
    <source>
        <strain evidence="3">EC202008001</strain>
        <tissue evidence="3">Blood</tissue>
    </source>
</reference>
<dbReference type="InterPro" id="IPR036388">
    <property type="entry name" value="WH-like_DNA-bd_sf"/>
</dbReference>
<dbReference type="CDD" id="cd04405">
    <property type="entry name" value="RhoGAP_BRCC3-like"/>
    <property type="match status" value="1"/>
</dbReference>
<dbReference type="AlphaFoldDB" id="A0A9D3NCJ4"/>
<dbReference type="PANTHER" id="PTHR16206">
    <property type="entry name" value="DEP DOMAIN-CONTAINING"/>
    <property type="match status" value="1"/>
</dbReference>
<dbReference type="GO" id="GO:0035556">
    <property type="term" value="P:intracellular signal transduction"/>
    <property type="evidence" value="ECO:0007669"/>
    <property type="project" value="InterPro"/>
</dbReference>
<feature type="compositionally biased region" description="Basic and acidic residues" evidence="1">
    <location>
        <begin position="144"/>
        <end position="164"/>
    </location>
</feature>
<keyword evidence="4" id="KW-1185">Reference proteome</keyword>
<dbReference type="PROSITE" id="PS50186">
    <property type="entry name" value="DEP"/>
    <property type="match status" value="1"/>
</dbReference>
<dbReference type="Proteomes" id="UP000824219">
    <property type="component" value="Linkage Group LG19"/>
</dbReference>
<sequence>MAVDLTPRFRRLNSQTRCFNEKKLPTVTGPFRATQLWQNIIEALQTQVEVRRHRQNLRVHKDCFTGSDAVDVVLSHLMQNIYFCTSDVTRLKAVRLCQALMDARVFEPVGVKLFRRDKELVFEDSGCSLYRFLDSDAVPGSAKRSCDMENETPVKEDGKKKKSSRFDDLKTISNPLALGSSDRRVERILKTINLQPSMPSGLNRVGLSTTYLSKQVVQEVWKQQTLLQLLQLVEVPVLDSILTSPSKPAPLRMRLLRNHDLVISNTCVDREVSQVLNLPELDSWLMAAADCLELFPDEVIVATGEQLFQVHAVESDERLGAYKKLLFDAIAKYYNSQERVPLLAGRYMDIHSGILKLQDSGRTDDALKASQLCLRLLDASSRDELRRLLTFMAEAADPKAFQLHKTMENRALISRTFMKAVLQSKDASRTECEQLLLFLMDHHLLLFKTPVSLIEAVTKALQTLQQGRDPDNVALFAFCQQMSTQQFEEQREKNTFESLKQLIEHITLSNHLSIKQRRRLIKEFQKHHPAVFLHHFSSTF</sequence>
<dbReference type="Pfam" id="PF00610">
    <property type="entry name" value="DEP"/>
    <property type="match status" value="1"/>
</dbReference>
<dbReference type="InterPro" id="IPR000591">
    <property type="entry name" value="DEP_dom"/>
</dbReference>
<accession>A0A9D3NCJ4</accession>
<organism evidence="3 4">
    <name type="scientific">Hemibagrus wyckioides</name>
    <dbReference type="NCBI Taxonomy" id="337641"/>
    <lineage>
        <taxon>Eukaryota</taxon>
        <taxon>Metazoa</taxon>
        <taxon>Chordata</taxon>
        <taxon>Craniata</taxon>
        <taxon>Vertebrata</taxon>
        <taxon>Euteleostomi</taxon>
        <taxon>Actinopterygii</taxon>
        <taxon>Neopterygii</taxon>
        <taxon>Teleostei</taxon>
        <taxon>Ostariophysi</taxon>
        <taxon>Siluriformes</taxon>
        <taxon>Bagridae</taxon>
        <taxon>Hemibagrus</taxon>
    </lineage>
</organism>
<comment type="caution">
    <text evidence="3">The sequence shown here is derived from an EMBL/GenBank/DDBJ whole genome shotgun (WGS) entry which is preliminary data.</text>
</comment>
<feature type="domain" description="DEP" evidence="2">
    <location>
        <begin position="44"/>
        <end position="134"/>
    </location>
</feature>
<name>A0A9D3NCJ4_9TELE</name>
<gene>
    <name evidence="3" type="ORF">KOW79_016089</name>
</gene>
<feature type="region of interest" description="Disordered" evidence="1">
    <location>
        <begin position="138"/>
        <end position="164"/>
    </location>
</feature>
<protein>
    <recommendedName>
        <fullName evidence="2">DEP domain-containing protein</fullName>
    </recommendedName>
</protein>
<evidence type="ECO:0000313" key="3">
    <source>
        <dbReference type="EMBL" id="KAG7320236.1"/>
    </source>
</evidence>
<dbReference type="PANTHER" id="PTHR16206:SF10">
    <property type="entry name" value="DEP DOMAIN-CONTAINING PROTEIN 4"/>
    <property type="match status" value="1"/>
</dbReference>
<proteinExistence type="predicted"/>
<dbReference type="OrthoDB" id="276323at2759"/>
<evidence type="ECO:0000313" key="4">
    <source>
        <dbReference type="Proteomes" id="UP000824219"/>
    </source>
</evidence>